<keyword evidence="1 5" id="KW-0055">Arginine biosynthesis</keyword>
<evidence type="ECO:0000256" key="5">
    <source>
        <dbReference type="HAMAP-Rule" id="MF_01107"/>
    </source>
</evidence>
<dbReference type="Gene3D" id="3.40.640.10">
    <property type="entry name" value="Type I PLP-dependent aspartate aminotransferase-like (Major domain)"/>
    <property type="match status" value="1"/>
</dbReference>
<comment type="pathway">
    <text evidence="5">Amino-acid biosynthesis; L-arginine biosynthesis; N(2)-acetyl-L-ornithine from L-glutamate: step 4/4.</text>
</comment>
<keyword evidence="4 5" id="KW-0663">Pyridoxal phosphate</keyword>
<feature type="binding site" evidence="5">
    <location>
        <begin position="107"/>
        <end position="108"/>
    </location>
    <ligand>
        <name>pyridoxal 5'-phosphate</name>
        <dbReference type="ChEBI" id="CHEBI:597326"/>
    </ligand>
</feature>
<keyword evidence="3 5" id="KW-0808">Transferase</keyword>
<evidence type="ECO:0000313" key="7">
    <source>
        <dbReference type="Proteomes" id="UP000778523"/>
    </source>
</evidence>
<comment type="catalytic activity">
    <reaction evidence="5">
        <text>N(2)-acetyl-L-ornithine + 2-oxoglutarate = N-acetyl-L-glutamate 5-semialdehyde + L-glutamate</text>
        <dbReference type="Rhea" id="RHEA:18049"/>
        <dbReference type="ChEBI" id="CHEBI:16810"/>
        <dbReference type="ChEBI" id="CHEBI:29123"/>
        <dbReference type="ChEBI" id="CHEBI:29985"/>
        <dbReference type="ChEBI" id="CHEBI:57805"/>
        <dbReference type="EC" id="2.6.1.11"/>
    </reaction>
</comment>
<dbReference type="InterPro" id="IPR015424">
    <property type="entry name" value="PyrdxlP-dep_Trfase"/>
</dbReference>
<comment type="miscellaneous">
    <text evidence="5">May also have succinyldiaminopimelate aminotransferase activity, thus carrying out the corresponding step in lysine biosynthesis.</text>
</comment>
<name>A0ABX2IDF1_9RHOO</name>
<feature type="binding site" evidence="5">
    <location>
        <position position="284"/>
    </location>
    <ligand>
        <name>pyridoxal 5'-phosphate</name>
        <dbReference type="ChEBI" id="CHEBI:597326"/>
    </ligand>
</feature>
<dbReference type="InterPro" id="IPR015422">
    <property type="entry name" value="PyrdxlP-dep_Trfase_small"/>
</dbReference>
<dbReference type="EC" id="2.6.1.11" evidence="5"/>
<dbReference type="NCBIfam" id="TIGR00707">
    <property type="entry name" value="argD"/>
    <property type="match status" value="1"/>
</dbReference>
<dbReference type="NCBIfam" id="NF003468">
    <property type="entry name" value="PRK05093.1"/>
    <property type="match status" value="1"/>
</dbReference>
<evidence type="ECO:0000256" key="2">
    <source>
        <dbReference type="ARBA" id="ARBA00022576"/>
    </source>
</evidence>
<feature type="binding site" evidence="5">
    <location>
        <position position="140"/>
    </location>
    <ligand>
        <name>pyridoxal 5'-phosphate</name>
        <dbReference type="ChEBI" id="CHEBI:597326"/>
    </ligand>
</feature>
<dbReference type="PROSITE" id="PS00600">
    <property type="entry name" value="AA_TRANSFER_CLASS_3"/>
    <property type="match status" value="1"/>
</dbReference>
<gene>
    <name evidence="5" type="primary">argD</name>
    <name evidence="6" type="ORF">HJ583_006260</name>
</gene>
<dbReference type="HAMAP" id="MF_01107">
    <property type="entry name" value="ArgD_aminotrans_3"/>
    <property type="match status" value="1"/>
</dbReference>
<evidence type="ECO:0000256" key="4">
    <source>
        <dbReference type="ARBA" id="ARBA00022898"/>
    </source>
</evidence>
<keyword evidence="2 5" id="KW-0032">Aminotransferase</keyword>
<comment type="subunit">
    <text evidence="5">Homodimer.</text>
</comment>
<dbReference type="EMBL" id="JABCSC020000001">
    <property type="protein sequence ID" value="NSL54619.1"/>
    <property type="molecule type" value="Genomic_DNA"/>
</dbReference>
<reference evidence="6 7" key="1">
    <citation type="submission" date="2020-06" db="EMBL/GenBank/DDBJ databases">
        <title>Draft genome of Uliginosibacterium sp. IMCC34675.</title>
        <authorList>
            <person name="Song J."/>
        </authorList>
    </citation>
    <scope>NUCLEOTIDE SEQUENCE [LARGE SCALE GENOMIC DNA]</scope>
    <source>
        <strain evidence="6 7">IMCC34675</strain>
    </source>
</reference>
<feature type="binding site" evidence="5">
    <location>
        <position position="143"/>
    </location>
    <ligand>
        <name>N(2)-acetyl-L-ornithine</name>
        <dbReference type="ChEBI" id="CHEBI:57805"/>
    </ligand>
</feature>
<dbReference type="Pfam" id="PF00202">
    <property type="entry name" value="Aminotran_3"/>
    <property type="match status" value="1"/>
</dbReference>
<evidence type="ECO:0000256" key="3">
    <source>
        <dbReference type="ARBA" id="ARBA00022679"/>
    </source>
</evidence>
<keyword evidence="7" id="KW-1185">Reference proteome</keyword>
<dbReference type="GO" id="GO:0009016">
    <property type="term" value="F:succinyldiaminopimelate transaminase activity"/>
    <property type="evidence" value="ECO:0007669"/>
    <property type="project" value="UniProtKB-EC"/>
</dbReference>
<proteinExistence type="inferred from homology"/>
<comment type="caution">
    <text evidence="6">The sequence shown here is derived from an EMBL/GenBank/DDBJ whole genome shotgun (WGS) entry which is preliminary data.</text>
</comment>
<dbReference type="GO" id="GO:0003992">
    <property type="term" value="F:N2-acetyl-L-ornithine:2-oxoglutarate 5-aminotransferase activity"/>
    <property type="evidence" value="ECO:0007669"/>
    <property type="project" value="UniProtKB-EC"/>
</dbReference>
<dbReference type="NCBIfam" id="NF002325">
    <property type="entry name" value="PRK01278.1"/>
    <property type="match status" value="1"/>
</dbReference>
<dbReference type="PANTHER" id="PTHR11986:SF113">
    <property type="entry name" value="SUCCINYLORNITHINE TRANSAMINASE"/>
    <property type="match status" value="1"/>
</dbReference>
<protein>
    <recommendedName>
        <fullName evidence="5">Acetylornithine aminotransferase</fullName>
        <shortName evidence="5">ACOAT</shortName>
        <ecNumber evidence="5">2.6.1.11</ecNumber>
    </recommendedName>
</protein>
<keyword evidence="5" id="KW-0028">Amino-acid biosynthesis</keyword>
<evidence type="ECO:0000256" key="1">
    <source>
        <dbReference type="ARBA" id="ARBA00022571"/>
    </source>
</evidence>
<dbReference type="InterPro" id="IPR049704">
    <property type="entry name" value="Aminotrans_3_PPA_site"/>
</dbReference>
<dbReference type="SUPFAM" id="SSF53383">
    <property type="entry name" value="PLP-dependent transferases"/>
    <property type="match status" value="1"/>
</dbReference>
<comment type="similarity">
    <text evidence="5">Belongs to the class-III pyridoxal-phosphate-dependent aminotransferase family. ArgD subfamily.</text>
</comment>
<comment type="cofactor">
    <cofactor evidence="5">
        <name>pyridoxal 5'-phosphate</name>
        <dbReference type="ChEBI" id="CHEBI:597326"/>
    </cofactor>
    <text evidence="5">Binds 1 pyridoxal phosphate per subunit.</text>
</comment>
<accession>A0ABX2IDF1</accession>
<keyword evidence="5" id="KW-0963">Cytoplasm</keyword>
<dbReference type="Gene3D" id="3.90.1150.10">
    <property type="entry name" value="Aspartate Aminotransferase, domain 1"/>
    <property type="match status" value="1"/>
</dbReference>
<feature type="binding site" evidence="5">
    <location>
        <position position="283"/>
    </location>
    <ligand>
        <name>N(2)-acetyl-L-ornithine</name>
        <dbReference type="ChEBI" id="CHEBI:57805"/>
    </ligand>
</feature>
<organism evidence="6 7">
    <name type="scientific">Uliginosibacterium aquaticum</name>
    <dbReference type="NCBI Taxonomy" id="2731212"/>
    <lineage>
        <taxon>Bacteria</taxon>
        <taxon>Pseudomonadati</taxon>
        <taxon>Pseudomonadota</taxon>
        <taxon>Betaproteobacteria</taxon>
        <taxon>Rhodocyclales</taxon>
        <taxon>Zoogloeaceae</taxon>
        <taxon>Uliginosibacterium</taxon>
    </lineage>
</organism>
<sequence length="406" mass="43124">MSVTAAVSRADFDRYMVPVFSPLDMIFVRGEGSRLWDQQGRDYIDFGAGVAVTSLGHAHPAQLKALTEQAAKLWHVSNYYTNEPALRLAKKLCDHTFAERVFFCNSGAEANEAALKLARKRAVDKYGPEKIDIIAFNGSFHGRTFFTVSVGGQAKYSSGMGPNPAGIVHIDLHDEAALRRVVGKNTCAIIVEPVVGESGVVPVKPEFLKLMRELASEFDASLIFDEVQSGNGRTGALYAYMNSGVVPDILTTAKGIGGGFPIGMMLTTAAVADKHFTPGVHGSTFGGNPLACAVAEAVFDVINTPEVLAGVKRKAAHAAGRLRAMGEKYACFSEVRESGLWLGCELTPKFAGQAGAFMAAAASNGVLHIVAGPNVVRLASSLIISDAELDEGLDRLDLTCAQMAGR</sequence>
<dbReference type="Proteomes" id="UP000778523">
    <property type="component" value="Unassembled WGS sequence"/>
</dbReference>
<dbReference type="InterPro" id="IPR004636">
    <property type="entry name" value="AcOrn/SuccOrn_fam"/>
</dbReference>
<comment type="subcellular location">
    <subcellularLocation>
        <location evidence="5">Cytoplasm</location>
    </subcellularLocation>
</comment>
<dbReference type="CDD" id="cd00610">
    <property type="entry name" value="OAT_like"/>
    <property type="match status" value="1"/>
</dbReference>
<dbReference type="InterPro" id="IPR050103">
    <property type="entry name" value="Class-III_PLP-dep_AT"/>
</dbReference>
<dbReference type="InterPro" id="IPR005814">
    <property type="entry name" value="Aminotrans_3"/>
</dbReference>
<feature type="modified residue" description="N6-(pyridoxal phosphate)lysine" evidence="5">
    <location>
        <position position="254"/>
    </location>
</feature>
<dbReference type="PIRSF" id="PIRSF000521">
    <property type="entry name" value="Transaminase_4ab_Lys_Orn"/>
    <property type="match status" value="1"/>
</dbReference>
<dbReference type="InterPro" id="IPR015421">
    <property type="entry name" value="PyrdxlP-dep_Trfase_major"/>
</dbReference>
<feature type="binding site" evidence="5">
    <location>
        <begin position="225"/>
        <end position="228"/>
    </location>
    <ligand>
        <name>pyridoxal 5'-phosphate</name>
        <dbReference type="ChEBI" id="CHEBI:597326"/>
    </ligand>
</feature>
<dbReference type="PANTHER" id="PTHR11986">
    <property type="entry name" value="AMINOTRANSFERASE CLASS III"/>
    <property type="match status" value="1"/>
</dbReference>
<evidence type="ECO:0000313" key="6">
    <source>
        <dbReference type="EMBL" id="NSL54619.1"/>
    </source>
</evidence>